<dbReference type="OrthoDB" id="4096641at2759"/>
<accession>A0A9W6Z2W9</accession>
<dbReference type="Pfam" id="PF18596">
    <property type="entry name" value="Sld7_C"/>
    <property type="match status" value="1"/>
</dbReference>
<feature type="domain" description="Sld7 C-terminal" evidence="2">
    <location>
        <begin position="98"/>
        <end position="166"/>
    </location>
</feature>
<feature type="compositionally biased region" description="Low complexity" evidence="1">
    <location>
        <begin position="43"/>
        <end position="70"/>
    </location>
</feature>
<sequence>MNQKLQAVDPIGNFLIELRSEKKKQDLFFQNYLKKREAHSLMSTSASSPSTGLTSTSTSTSGTSFKNSTSIRGNVPSLSRQNSQLDHVLSHNNSVETYNKLLEKFILSEFRIRCVYSKLAKDEYKELYSIIFKSAKFILRYSIKQSQVPDVEKINTIIMNLFDMFLEDGN</sequence>
<organism evidence="3 4">
    <name type="scientific">Ambrosiozyma monospora</name>
    <name type="common">Yeast</name>
    <name type="synonym">Endomycopsis monosporus</name>
    <dbReference type="NCBI Taxonomy" id="43982"/>
    <lineage>
        <taxon>Eukaryota</taxon>
        <taxon>Fungi</taxon>
        <taxon>Dikarya</taxon>
        <taxon>Ascomycota</taxon>
        <taxon>Saccharomycotina</taxon>
        <taxon>Pichiomycetes</taxon>
        <taxon>Pichiales</taxon>
        <taxon>Pichiaceae</taxon>
        <taxon>Ambrosiozyma</taxon>
    </lineage>
</organism>
<evidence type="ECO:0000256" key="1">
    <source>
        <dbReference type="SAM" id="MobiDB-lite"/>
    </source>
</evidence>
<comment type="caution">
    <text evidence="3">The sequence shown here is derived from an EMBL/GenBank/DDBJ whole genome shotgun (WGS) entry which is preliminary data.</text>
</comment>
<protein>
    <submittedName>
        <fullName evidence="3">Unnamed protein product</fullName>
    </submittedName>
</protein>
<name>A0A9W6Z2W9_AMBMO</name>
<gene>
    <name evidence="3" type="ORF">Amon01_000682200</name>
</gene>
<dbReference type="InterPro" id="IPR041260">
    <property type="entry name" value="Sld7_C"/>
</dbReference>
<dbReference type="AlphaFoldDB" id="A0A9W6Z2W9"/>
<reference evidence="3" key="1">
    <citation type="submission" date="2023-04" db="EMBL/GenBank/DDBJ databases">
        <title>Ambrosiozyma monospora NBRC 1965.</title>
        <authorList>
            <person name="Ichikawa N."/>
            <person name="Sato H."/>
            <person name="Tonouchi N."/>
        </authorList>
    </citation>
    <scope>NUCLEOTIDE SEQUENCE</scope>
    <source>
        <strain evidence="3">NBRC 1965</strain>
    </source>
</reference>
<dbReference type="EMBL" id="BSXU01004607">
    <property type="protein sequence ID" value="GMG45758.1"/>
    <property type="molecule type" value="Genomic_DNA"/>
</dbReference>
<feature type="region of interest" description="Disordered" evidence="1">
    <location>
        <begin position="43"/>
        <end position="75"/>
    </location>
</feature>
<proteinExistence type="predicted"/>
<evidence type="ECO:0000259" key="2">
    <source>
        <dbReference type="Pfam" id="PF18596"/>
    </source>
</evidence>
<evidence type="ECO:0000313" key="4">
    <source>
        <dbReference type="Proteomes" id="UP001165063"/>
    </source>
</evidence>
<evidence type="ECO:0000313" key="3">
    <source>
        <dbReference type="EMBL" id="GMG45758.1"/>
    </source>
</evidence>
<dbReference type="Proteomes" id="UP001165063">
    <property type="component" value="Unassembled WGS sequence"/>
</dbReference>
<keyword evidence="4" id="KW-1185">Reference proteome</keyword>